<name>X6LGT5_RETFI</name>
<protein>
    <submittedName>
        <fullName evidence="1">Uncharacterized protein</fullName>
    </submittedName>
</protein>
<comment type="caution">
    <text evidence="1">The sequence shown here is derived from an EMBL/GenBank/DDBJ whole genome shotgun (WGS) entry which is preliminary data.</text>
</comment>
<organism evidence="1 2">
    <name type="scientific">Reticulomyxa filosa</name>
    <dbReference type="NCBI Taxonomy" id="46433"/>
    <lineage>
        <taxon>Eukaryota</taxon>
        <taxon>Sar</taxon>
        <taxon>Rhizaria</taxon>
        <taxon>Retaria</taxon>
        <taxon>Foraminifera</taxon>
        <taxon>Monothalamids</taxon>
        <taxon>Reticulomyxidae</taxon>
        <taxon>Reticulomyxa</taxon>
    </lineage>
</organism>
<evidence type="ECO:0000313" key="2">
    <source>
        <dbReference type="Proteomes" id="UP000023152"/>
    </source>
</evidence>
<dbReference type="AlphaFoldDB" id="X6LGT5"/>
<gene>
    <name evidence="1" type="ORF">RFI_36855</name>
</gene>
<evidence type="ECO:0000313" key="1">
    <source>
        <dbReference type="EMBL" id="ETO00586.1"/>
    </source>
</evidence>
<feature type="non-terminal residue" evidence="1">
    <location>
        <position position="385"/>
    </location>
</feature>
<sequence>MQRLIRRAFFYLEFPSSLIPSFELKVDLVPTEIQDLMVERLKLVLKKNIPINYFINKIKQEAEQTMKRQNESQPSFFQTYQITVDNLITLGWIRVLLSLYENCYLQAILSAIKNKINSRQLLINIFVASGKNEALVPLFDEGEITDQELHVWKVKILYRACFPFSWNFHVWCLGKLQDIVKKSKDDTVDTELISINAEVSKTYSTLKSKLNVDGDNVFLLLNQCNPEDCGCYAKDVIRGKFHAYFSIEDSDQIAEILKDIVLCIVQIVIGKNNSVSIPSIETILYYFENIITKYVQLVFLFKDEAAVISKIKETLSNCELTMSLEQLTMVTSIMCEYFLTHEPPKNELDNFASKMTIACQATITILKFLRQQKYTEFKVYQDFLS</sequence>
<proteinExistence type="predicted"/>
<dbReference type="Proteomes" id="UP000023152">
    <property type="component" value="Unassembled WGS sequence"/>
</dbReference>
<accession>X6LGT5</accession>
<dbReference type="EMBL" id="ASPP01040625">
    <property type="protein sequence ID" value="ETO00586.1"/>
    <property type="molecule type" value="Genomic_DNA"/>
</dbReference>
<keyword evidence="2" id="KW-1185">Reference proteome</keyword>
<reference evidence="1 2" key="1">
    <citation type="journal article" date="2013" name="Curr. Biol.">
        <title>The Genome of the Foraminiferan Reticulomyxa filosa.</title>
        <authorList>
            <person name="Glockner G."/>
            <person name="Hulsmann N."/>
            <person name="Schleicher M."/>
            <person name="Noegel A.A."/>
            <person name="Eichinger L."/>
            <person name="Gallinger C."/>
            <person name="Pawlowski J."/>
            <person name="Sierra R."/>
            <person name="Euteneuer U."/>
            <person name="Pillet L."/>
            <person name="Moustafa A."/>
            <person name="Platzer M."/>
            <person name="Groth M."/>
            <person name="Szafranski K."/>
            <person name="Schliwa M."/>
        </authorList>
    </citation>
    <scope>NUCLEOTIDE SEQUENCE [LARGE SCALE GENOMIC DNA]</scope>
</reference>